<evidence type="ECO:0000259" key="10">
    <source>
        <dbReference type="PROSITE" id="PS50262"/>
    </source>
</evidence>
<feature type="transmembrane region" description="Helical" evidence="9">
    <location>
        <begin position="210"/>
        <end position="234"/>
    </location>
</feature>
<keyword evidence="5 9" id="KW-0472">Membrane</keyword>
<dbReference type="Gene3D" id="1.20.1070.10">
    <property type="entry name" value="Rhodopsin 7-helix transmembrane proteins"/>
    <property type="match status" value="1"/>
</dbReference>
<dbReference type="SUPFAM" id="SSF81321">
    <property type="entry name" value="Family A G protein-coupled receptor-like"/>
    <property type="match status" value="1"/>
</dbReference>
<dbReference type="PANTHER" id="PTHR24235:SF18">
    <property type="entry name" value="G-PROTEIN COUPLED RECEPTORS FAMILY 1 PROFILE DOMAIN-CONTAINING PROTEIN"/>
    <property type="match status" value="1"/>
</dbReference>
<evidence type="ECO:0000313" key="11">
    <source>
        <dbReference type="Proteomes" id="UP000887561"/>
    </source>
</evidence>
<dbReference type="AlphaFoldDB" id="A0A915LHN2"/>
<keyword evidence="2 8" id="KW-0812">Transmembrane</keyword>
<dbReference type="GO" id="GO:0042923">
    <property type="term" value="F:neuropeptide binding"/>
    <property type="evidence" value="ECO:0007669"/>
    <property type="project" value="TreeGrafter"/>
</dbReference>
<feature type="domain" description="G-protein coupled receptors family 1 profile" evidence="10">
    <location>
        <begin position="36"/>
        <end position="196"/>
    </location>
</feature>
<dbReference type="PANTHER" id="PTHR24235">
    <property type="entry name" value="NEUROPEPTIDE Y RECEPTOR"/>
    <property type="match status" value="1"/>
</dbReference>
<dbReference type="GO" id="GO:0043005">
    <property type="term" value="C:neuron projection"/>
    <property type="evidence" value="ECO:0007669"/>
    <property type="project" value="TreeGrafter"/>
</dbReference>
<accession>A0A915LHN2</accession>
<keyword evidence="11" id="KW-1185">Reference proteome</keyword>
<feature type="transmembrane region" description="Helical" evidence="9">
    <location>
        <begin position="182"/>
        <end position="201"/>
    </location>
</feature>
<evidence type="ECO:0000256" key="8">
    <source>
        <dbReference type="RuleBase" id="RU000688"/>
    </source>
</evidence>
<keyword evidence="4 8" id="KW-0297">G-protein coupled receptor</keyword>
<keyword evidence="6 8" id="KW-0675">Receptor</keyword>
<comment type="subcellular location">
    <subcellularLocation>
        <location evidence="1">Membrane</location>
        <topology evidence="1">Multi-pass membrane protein</topology>
    </subcellularLocation>
</comment>
<dbReference type="InterPro" id="IPR017452">
    <property type="entry name" value="GPCR_Rhodpsn_7TM"/>
</dbReference>
<evidence type="ECO:0000256" key="4">
    <source>
        <dbReference type="ARBA" id="ARBA00023040"/>
    </source>
</evidence>
<feature type="transmembrane region" description="Helical" evidence="9">
    <location>
        <begin position="84"/>
        <end position="113"/>
    </location>
</feature>
<keyword evidence="3 9" id="KW-1133">Transmembrane helix</keyword>
<proteinExistence type="inferred from homology"/>
<dbReference type="PROSITE" id="PS50262">
    <property type="entry name" value="G_PROTEIN_RECEP_F1_2"/>
    <property type="match status" value="1"/>
</dbReference>
<evidence type="ECO:0000256" key="5">
    <source>
        <dbReference type="ARBA" id="ARBA00023136"/>
    </source>
</evidence>
<dbReference type="PROSITE" id="PS00237">
    <property type="entry name" value="G_PROTEIN_RECEP_F1_1"/>
    <property type="match status" value="1"/>
</dbReference>
<dbReference type="WBParaSite" id="scaffold1097_cov261.g2453">
    <property type="protein sequence ID" value="scaffold1097_cov261.g2453"/>
    <property type="gene ID" value="scaffold1097_cov261.g2453"/>
</dbReference>
<dbReference type="PRINTS" id="PR00237">
    <property type="entry name" value="GPCRRHODOPSN"/>
</dbReference>
<evidence type="ECO:0000256" key="7">
    <source>
        <dbReference type="ARBA" id="ARBA00023224"/>
    </source>
</evidence>
<feature type="transmembrane region" description="Helical" evidence="9">
    <location>
        <begin position="134"/>
        <end position="154"/>
    </location>
</feature>
<feature type="transmembrane region" description="Helical" evidence="9">
    <location>
        <begin position="20"/>
        <end position="44"/>
    </location>
</feature>
<organism evidence="11 12">
    <name type="scientific">Meloidogyne javanica</name>
    <name type="common">Root-knot nematode worm</name>
    <dbReference type="NCBI Taxonomy" id="6303"/>
    <lineage>
        <taxon>Eukaryota</taxon>
        <taxon>Metazoa</taxon>
        <taxon>Ecdysozoa</taxon>
        <taxon>Nematoda</taxon>
        <taxon>Chromadorea</taxon>
        <taxon>Rhabditida</taxon>
        <taxon>Tylenchina</taxon>
        <taxon>Tylenchomorpha</taxon>
        <taxon>Tylenchoidea</taxon>
        <taxon>Meloidogynidae</taxon>
        <taxon>Meloidogyninae</taxon>
        <taxon>Meloidogyne</taxon>
        <taxon>Meloidogyne incognita group</taxon>
    </lineage>
</organism>
<name>A0A915LHN2_MELJA</name>
<keyword evidence="7 8" id="KW-0807">Transducer</keyword>
<evidence type="ECO:0000256" key="1">
    <source>
        <dbReference type="ARBA" id="ARBA00004141"/>
    </source>
</evidence>
<evidence type="ECO:0000313" key="12">
    <source>
        <dbReference type="WBParaSite" id="scaffold1097_cov261.g2453"/>
    </source>
</evidence>
<sequence length="333" mass="37668">MNLILWTLRRDPTARLPIAALFASFYILIILIGILGNVCVLLAISRTKSLQTVSNLFIFALSCSDIVVCFISATFTPFTAFYKVWVFGPILCSLVPFIAGTSLCFSAFTLAAISVDRFLLIRFPLNNQLRHKHAFFTILLISLLSMILSLPMLFTQKLVKMEGYCGEFCFEHWSPYERLREVYGTILLIVQFVIPLNFGLLPEFIAEQEFLYGVITHAIAMTSTVWNPILYALLNIQLRNAFVNLIPIKIRKWLSKEKLVAANLGIAAEKSLNKLLVPTPSAIYIYSSNNKKENNLQSRRASSFLLPSQQNKNEENFLKSGEELFSSTSDIQL</sequence>
<dbReference type="SMART" id="SM01381">
    <property type="entry name" value="7TM_GPCR_Srsx"/>
    <property type="match status" value="1"/>
</dbReference>
<dbReference type="Proteomes" id="UP000887561">
    <property type="component" value="Unplaced"/>
</dbReference>
<evidence type="ECO:0000256" key="6">
    <source>
        <dbReference type="ARBA" id="ARBA00023170"/>
    </source>
</evidence>
<evidence type="ECO:0000256" key="3">
    <source>
        <dbReference type="ARBA" id="ARBA00022989"/>
    </source>
</evidence>
<protein>
    <submittedName>
        <fullName evidence="12">G-protein coupled receptors family 1 profile domain-containing protein</fullName>
    </submittedName>
</protein>
<evidence type="ECO:0000256" key="2">
    <source>
        <dbReference type="ARBA" id="ARBA00022692"/>
    </source>
</evidence>
<dbReference type="GO" id="GO:0005886">
    <property type="term" value="C:plasma membrane"/>
    <property type="evidence" value="ECO:0007669"/>
    <property type="project" value="TreeGrafter"/>
</dbReference>
<reference evidence="12" key="1">
    <citation type="submission" date="2022-11" db="UniProtKB">
        <authorList>
            <consortium name="WormBaseParasite"/>
        </authorList>
    </citation>
    <scope>IDENTIFICATION</scope>
</reference>
<dbReference type="InterPro" id="IPR000276">
    <property type="entry name" value="GPCR_Rhodpsn"/>
</dbReference>
<comment type="similarity">
    <text evidence="8">Belongs to the G-protein coupled receptor 1 family.</text>
</comment>
<dbReference type="Pfam" id="PF00001">
    <property type="entry name" value="7tm_1"/>
    <property type="match status" value="1"/>
</dbReference>
<evidence type="ECO:0000256" key="9">
    <source>
        <dbReference type="SAM" id="Phobius"/>
    </source>
</evidence>
<dbReference type="GO" id="GO:0008188">
    <property type="term" value="F:neuropeptide receptor activity"/>
    <property type="evidence" value="ECO:0007669"/>
    <property type="project" value="TreeGrafter"/>
</dbReference>
<feature type="transmembrane region" description="Helical" evidence="9">
    <location>
        <begin position="56"/>
        <end position="78"/>
    </location>
</feature>